<gene>
    <name evidence="1" type="ORF">M8523_12655</name>
</gene>
<dbReference type="InterPro" id="IPR047111">
    <property type="entry name" value="YbaP-like"/>
</dbReference>
<evidence type="ECO:0000313" key="2">
    <source>
        <dbReference type="Proteomes" id="UP001165667"/>
    </source>
</evidence>
<dbReference type="InterPro" id="IPR002816">
    <property type="entry name" value="TraB/PrgY/GumN_fam"/>
</dbReference>
<dbReference type="Proteomes" id="UP001165667">
    <property type="component" value="Unassembled WGS sequence"/>
</dbReference>
<dbReference type="Pfam" id="PF01963">
    <property type="entry name" value="TraB_PrgY_gumN"/>
    <property type="match status" value="1"/>
</dbReference>
<organism evidence="1 2">
    <name type="scientific">Lichenifustis flavocetrariae</name>
    <dbReference type="NCBI Taxonomy" id="2949735"/>
    <lineage>
        <taxon>Bacteria</taxon>
        <taxon>Pseudomonadati</taxon>
        <taxon>Pseudomonadota</taxon>
        <taxon>Alphaproteobacteria</taxon>
        <taxon>Hyphomicrobiales</taxon>
        <taxon>Lichenihabitantaceae</taxon>
        <taxon>Lichenifustis</taxon>
    </lineage>
</organism>
<dbReference type="PANTHER" id="PTHR40590">
    <property type="entry name" value="CYTOPLASMIC PROTEIN-RELATED"/>
    <property type="match status" value="1"/>
</dbReference>
<comment type="caution">
    <text evidence="1">The sequence shown here is derived from an EMBL/GenBank/DDBJ whole genome shotgun (WGS) entry which is preliminary data.</text>
</comment>
<dbReference type="RefSeq" id="WP_282585235.1">
    <property type="nucleotide sequence ID" value="NZ_JAMOIM010000007.1"/>
</dbReference>
<dbReference type="CDD" id="cd14789">
    <property type="entry name" value="Tiki"/>
    <property type="match status" value="1"/>
</dbReference>
<protein>
    <submittedName>
        <fullName evidence="1">TraB/GumN family protein</fullName>
    </submittedName>
</protein>
<dbReference type="EMBL" id="JAMOIM010000007">
    <property type="protein sequence ID" value="MCW6508871.1"/>
    <property type="molecule type" value="Genomic_DNA"/>
</dbReference>
<sequence length="360" mass="38197">MRRDQEGPSSVMKVIHIRAPRDRRHLRSTLASLALALCCCAGLTSSTRAACHGHDVLRAIMERNPDAYAEIATAAQAMPFNTGTLFRVSRDGISPSFLFGTLHVADPRLASLPAQAKEGLDASKAVVLETLDLDGRSLVGGGPDGTGLSTALTATPQEKSKHLLGGVDFARLKALTALRGLPETVVETAKPSALALMLDLPTCAVHKAGDPPFVDEQVLGRAKAKGLKTIGLESALEQFTVADGLSPETQATLLKAVLTQSREAQNIIESSILLYQQGRTGLLLAWTSALDPFPGKAAAAIPLAFVDRTIRVRNLRMRDRLLPILSKGGAFIAVGALHLPGQDGLAALCERAGYRVERLL</sequence>
<proteinExistence type="predicted"/>
<accession>A0AA41YUL9</accession>
<keyword evidence="2" id="KW-1185">Reference proteome</keyword>
<dbReference type="AlphaFoldDB" id="A0AA41YUL9"/>
<reference evidence="1" key="1">
    <citation type="submission" date="2022-05" db="EMBL/GenBank/DDBJ databases">
        <authorList>
            <person name="Pankratov T."/>
        </authorList>
    </citation>
    <scope>NUCLEOTIDE SEQUENCE</scope>
    <source>
        <strain evidence="1">BP6-180914</strain>
    </source>
</reference>
<dbReference type="PANTHER" id="PTHR40590:SF1">
    <property type="entry name" value="CYTOPLASMIC PROTEIN"/>
    <property type="match status" value="1"/>
</dbReference>
<name>A0AA41YUL9_9HYPH</name>
<evidence type="ECO:0000313" key="1">
    <source>
        <dbReference type="EMBL" id="MCW6508871.1"/>
    </source>
</evidence>